<proteinExistence type="predicted"/>
<accession>L0P3W2</accession>
<feature type="domain" description="MULE transposase" evidence="2">
    <location>
        <begin position="176"/>
        <end position="240"/>
    </location>
</feature>
<feature type="compositionally biased region" description="Acidic residues" evidence="1">
    <location>
        <begin position="61"/>
        <end position="74"/>
    </location>
</feature>
<dbReference type="AlphaFoldDB" id="L0P3W2"/>
<evidence type="ECO:0000259" key="2">
    <source>
        <dbReference type="Pfam" id="PF10551"/>
    </source>
</evidence>
<dbReference type="EMBL" id="FO203443">
    <property type="protein sequence ID" value="CCI55408.1"/>
    <property type="molecule type" value="Genomic_DNA"/>
</dbReference>
<dbReference type="PANTHER" id="PTHR31973:SF195">
    <property type="entry name" value="MUDR FAMILY TRANSPOSASE"/>
    <property type="match status" value="1"/>
</dbReference>
<dbReference type="Pfam" id="PF10551">
    <property type="entry name" value="MULE"/>
    <property type="match status" value="1"/>
</dbReference>
<protein>
    <submittedName>
        <fullName evidence="3">PH01B015M02.9 protein</fullName>
    </submittedName>
</protein>
<feature type="region of interest" description="Disordered" evidence="1">
    <location>
        <begin position="53"/>
        <end position="76"/>
    </location>
</feature>
<organism evidence="3">
    <name type="scientific">Phyllostachys edulis</name>
    <name type="common">Tortoise shell bamboo</name>
    <name type="synonym">Bambusa edulis</name>
    <dbReference type="NCBI Taxonomy" id="38705"/>
    <lineage>
        <taxon>Eukaryota</taxon>
        <taxon>Viridiplantae</taxon>
        <taxon>Streptophyta</taxon>
        <taxon>Embryophyta</taxon>
        <taxon>Tracheophyta</taxon>
        <taxon>Spermatophyta</taxon>
        <taxon>Magnoliopsida</taxon>
        <taxon>Liliopsida</taxon>
        <taxon>Poales</taxon>
        <taxon>Poaceae</taxon>
        <taxon>BOP clade</taxon>
        <taxon>Bambusoideae</taxon>
        <taxon>Arundinarodae</taxon>
        <taxon>Arundinarieae</taxon>
        <taxon>Arundinariinae</taxon>
        <taxon>Phyllostachys</taxon>
    </lineage>
</organism>
<dbReference type="InterPro" id="IPR018289">
    <property type="entry name" value="MULE_transposase_dom"/>
</dbReference>
<gene>
    <name evidence="3" type="primary">PH01B015M02.9</name>
</gene>
<evidence type="ECO:0000313" key="3">
    <source>
        <dbReference type="EMBL" id="CCI55408.1"/>
    </source>
</evidence>
<name>L0P3W2_PHYED</name>
<sequence>MEERPSEEFISVSRTNHGPLSVDLPVCSPQRVVDPVTDFNGAVMNNELEEELFRDGTTSEVEPDEEWSSTEDEAPAPLFSSEEGRVLRSVIGEVPSVHSFDDVSISDKAVCANGLKSRDGIADLENDVIRKNMLFPTIEDMKVWLQEYSVQHHRLFIVQHFDVNKKVHREVRKGVRMEEGENNASWEWFLDIVRLRLVGPGRQICIVSDRHRGILNAVKSRLDGHLDVQHRWCMRHLVANFFKQCSREDLTKKFKLLCGCLEKREFEVKLTELRGLTN</sequence>
<dbReference type="PANTHER" id="PTHR31973">
    <property type="entry name" value="POLYPROTEIN, PUTATIVE-RELATED"/>
    <property type="match status" value="1"/>
</dbReference>
<reference evidence="3" key="1">
    <citation type="submission" date="2012-05" db="EMBL/GenBank/DDBJ databases">
        <authorList>
            <person name="Han B."/>
            <person name="Lu Y."/>
            <person name="Feng Q."/>
            <person name="Zhao Q."/>
            <person name="Lu T.T."/>
            <person name="Li Y."/>
            <person name="Liu K.Y."/>
            <person name="Huang X.H."/>
            <person name="Fan D.L."/>
            <person name="Weng Q.J."/>
            <person name="Zhang L."/>
            <person name="Lu Y.Q."/>
            <person name="Guo Y.L."/>
            <person name="Li W.J."/>
            <person name="Zhou C.C."/>
            <person name="Lu H.Y."/>
            <person name="Huang T."/>
            <person name="Zhu C.R."/>
            <person name="Zhao Y."/>
            <person name="Hu T."/>
            <person name="Yao N."/>
        </authorList>
    </citation>
    <scope>NUCLEOTIDE SEQUENCE</scope>
</reference>
<evidence type="ECO:0000256" key="1">
    <source>
        <dbReference type="SAM" id="MobiDB-lite"/>
    </source>
</evidence>